<accession>A0A8H4EHY2</accession>
<dbReference type="InterPro" id="IPR001611">
    <property type="entry name" value="Leu-rich_rpt"/>
</dbReference>
<protein>
    <submittedName>
        <fullName evidence="3">RNI-like protein</fullName>
    </submittedName>
</protein>
<dbReference type="SUPFAM" id="SSF81383">
    <property type="entry name" value="F-box domain"/>
    <property type="match status" value="1"/>
</dbReference>
<dbReference type="InterPro" id="IPR052201">
    <property type="entry name" value="LRR-containing_regulator"/>
</dbReference>
<dbReference type="EMBL" id="WTPW01000720">
    <property type="protein sequence ID" value="KAF0485493.1"/>
    <property type="molecule type" value="Genomic_DNA"/>
</dbReference>
<keyword evidence="1" id="KW-0677">Repeat</keyword>
<evidence type="ECO:0000259" key="2">
    <source>
        <dbReference type="Pfam" id="PF12937"/>
    </source>
</evidence>
<dbReference type="InterPro" id="IPR036047">
    <property type="entry name" value="F-box-like_dom_sf"/>
</dbReference>
<keyword evidence="4" id="KW-1185">Reference proteome</keyword>
<comment type="caution">
    <text evidence="3">The sequence shown here is derived from an EMBL/GenBank/DDBJ whole genome shotgun (WGS) entry which is preliminary data.</text>
</comment>
<dbReference type="Proteomes" id="UP000439903">
    <property type="component" value="Unassembled WGS sequence"/>
</dbReference>
<dbReference type="InterPro" id="IPR032675">
    <property type="entry name" value="LRR_dom_sf"/>
</dbReference>
<dbReference type="AlphaFoldDB" id="A0A8H4EHY2"/>
<dbReference type="OrthoDB" id="415435at2759"/>
<dbReference type="PANTHER" id="PTHR24111">
    <property type="entry name" value="LEUCINE-RICH REPEAT-CONTAINING PROTEIN 34"/>
    <property type="match status" value="1"/>
</dbReference>
<organism evidence="3 4">
    <name type="scientific">Gigaspora margarita</name>
    <dbReference type="NCBI Taxonomy" id="4874"/>
    <lineage>
        <taxon>Eukaryota</taxon>
        <taxon>Fungi</taxon>
        <taxon>Fungi incertae sedis</taxon>
        <taxon>Mucoromycota</taxon>
        <taxon>Glomeromycotina</taxon>
        <taxon>Glomeromycetes</taxon>
        <taxon>Diversisporales</taxon>
        <taxon>Gigasporaceae</taxon>
        <taxon>Gigaspora</taxon>
    </lineage>
</organism>
<evidence type="ECO:0000313" key="3">
    <source>
        <dbReference type="EMBL" id="KAF0485493.1"/>
    </source>
</evidence>
<evidence type="ECO:0000313" key="4">
    <source>
        <dbReference type="Proteomes" id="UP000439903"/>
    </source>
</evidence>
<name>A0A8H4EHY2_GIGMA</name>
<evidence type="ECO:0000256" key="1">
    <source>
        <dbReference type="ARBA" id="ARBA00022737"/>
    </source>
</evidence>
<dbReference type="Gene3D" id="3.80.10.10">
    <property type="entry name" value="Ribonuclease Inhibitor"/>
    <property type="match status" value="2"/>
</dbReference>
<dbReference type="Pfam" id="PF13516">
    <property type="entry name" value="LRR_6"/>
    <property type="match status" value="3"/>
</dbReference>
<dbReference type="InterPro" id="IPR001810">
    <property type="entry name" value="F-box_dom"/>
</dbReference>
<gene>
    <name evidence="3" type="ORF">F8M41_022794</name>
</gene>
<reference evidence="3 4" key="1">
    <citation type="journal article" date="2019" name="Environ. Microbiol.">
        <title>At the nexus of three kingdoms: the genome of the mycorrhizal fungus Gigaspora margarita provides insights into plant, endobacterial and fungal interactions.</title>
        <authorList>
            <person name="Venice F."/>
            <person name="Ghignone S."/>
            <person name="Salvioli di Fossalunga A."/>
            <person name="Amselem J."/>
            <person name="Novero M."/>
            <person name="Xianan X."/>
            <person name="Sedzielewska Toro K."/>
            <person name="Morin E."/>
            <person name="Lipzen A."/>
            <person name="Grigoriev I.V."/>
            <person name="Henrissat B."/>
            <person name="Martin F.M."/>
            <person name="Bonfante P."/>
        </authorList>
    </citation>
    <scope>NUCLEOTIDE SEQUENCE [LARGE SCALE GENOMIC DNA]</scope>
    <source>
        <strain evidence="3 4">BEG34</strain>
    </source>
</reference>
<feature type="domain" description="F-box" evidence="2">
    <location>
        <begin position="4"/>
        <end position="45"/>
    </location>
</feature>
<dbReference type="Pfam" id="PF12937">
    <property type="entry name" value="F-box-like"/>
    <property type="match status" value="1"/>
</dbReference>
<dbReference type="SMART" id="SM00368">
    <property type="entry name" value="LRR_RI"/>
    <property type="match status" value="2"/>
</dbReference>
<proteinExistence type="predicted"/>
<dbReference type="PANTHER" id="PTHR24111:SF0">
    <property type="entry name" value="LEUCINE-RICH REPEAT-CONTAINING PROTEIN"/>
    <property type="match status" value="1"/>
</dbReference>
<dbReference type="SUPFAM" id="SSF52047">
    <property type="entry name" value="RNI-like"/>
    <property type="match status" value="1"/>
</dbReference>
<sequence length="345" mass="39612">MIILPLECYYIIFNNLQYNYKNLYSCALVNRQWCRIIIPILWRDPKNHFKNLKLIKIFLLTLNVKEQSLLIPFKITLPNHPKPLFEYTNYITSVNNDLYDGVRNWLYYKRYKPTEYILENNLENAVKCSLISMFLRTGKNLKYLSLNEIICNQIIFENLYENTTVTSIHLDNICGDFKYKTLDVLVKILQKNSTLTSLNLEFYLLDFEGVKTLLEALYKNTVLNSLNLCKNQISNKEVEALAKFLYGNTTLTNLDLANNYIRSEGGIALADALYKNTTLTYLGLAEGGEALANALCKNTTITSLDLEYNELELEGGKALADALCKNITLTSLNLASNNLGKEEKH</sequence>